<comment type="caution">
    <text evidence="1">The sequence shown here is derived from an EMBL/GenBank/DDBJ whole genome shotgun (WGS) entry which is preliminary data.</text>
</comment>
<protein>
    <submittedName>
        <fullName evidence="1">Uncharacterized protein</fullName>
    </submittedName>
</protein>
<gene>
    <name evidence="1" type="ORF">MLD38_025287</name>
</gene>
<proteinExistence type="predicted"/>
<dbReference type="Proteomes" id="UP001057402">
    <property type="component" value="Chromosome 7"/>
</dbReference>
<evidence type="ECO:0000313" key="1">
    <source>
        <dbReference type="EMBL" id="KAI4340455.1"/>
    </source>
</evidence>
<name>A0ACB9NVV5_9MYRT</name>
<keyword evidence="2" id="KW-1185">Reference proteome</keyword>
<sequence length="759" mass="81338">MDLLKVIVVVLVAGVPQAISVASETEHHYVVYMGSHSLLDMESVVRANHEMVASVKDSSIEEARDAVLHHYSRSFRGFSAMLTQEQAQRLSGMESVVSVFESKMNRVHTTHSWDFLRLNTLNPSKQQLKQNNISDVIIGVIDSGFWPESESFSDEGLGPVPEKFKGECVAGEKFTSANCNRKVIGARFYHKGFEALAGPLNSQNQTFFLSARDQDGHGSHTASTISGNEVPNTNLYGLARGTARGGAPGARLAIYKACWFDSCADADLLAAYDDAISDGVDVLSLSLGPVPPQPSYFSDANSIGSFSAFRKGIVASLSAGNSFFPGTVTNAAPWILTVAASTIDREFDTNIYLGNFKIIKGYSLNPLEMDDSYGLILGETVAAPGVPAFNASFCYDNSLNPASVKGKIVVCKLNSLLESRREKAMTVNNAGGVGMILIDAVGVDVSLQFMIPVTVIDPVVEIELRAYMEMTKYPVARIVQTVAVLKSERAPMMAGFSSKGPNTQTPDIIKPDITAPGVNILAAWSPVSTLNTAGRPLDYNIISGTSMSCPHVSAVAAILKSVHPTWSPAAIKSAIMTTATVMDNTARHIGTHPNGTQATPFDYGSGHINPLAALDPGLLYDFNVTDVIDFLCGTGAVPKQLRNLTGSLISCPTHVAPPTNFNYPSMGVSNLTGTLTVSRTVTYCGQGPTMYKAYITKPPGVSVSVYPPQLRFNKAGEKMGFRVVLRAREKSNGFVFGSLVWGNGIHRVRSPIAVQVVST</sequence>
<organism evidence="1 2">
    <name type="scientific">Melastoma candidum</name>
    <dbReference type="NCBI Taxonomy" id="119954"/>
    <lineage>
        <taxon>Eukaryota</taxon>
        <taxon>Viridiplantae</taxon>
        <taxon>Streptophyta</taxon>
        <taxon>Embryophyta</taxon>
        <taxon>Tracheophyta</taxon>
        <taxon>Spermatophyta</taxon>
        <taxon>Magnoliopsida</taxon>
        <taxon>eudicotyledons</taxon>
        <taxon>Gunneridae</taxon>
        <taxon>Pentapetalae</taxon>
        <taxon>rosids</taxon>
        <taxon>malvids</taxon>
        <taxon>Myrtales</taxon>
        <taxon>Melastomataceae</taxon>
        <taxon>Melastomatoideae</taxon>
        <taxon>Melastomateae</taxon>
        <taxon>Melastoma</taxon>
    </lineage>
</organism>
<evidence type="ECO:0000313" key="2">
    <source>
        <dbReference type="Proteomes" id="UP001057402"/>
    </source>
</evidence>
<reference evidence="2" key="1">
    <citation type="journal article" date="2023" name="Front. Plant Sci.">
        <title>Chromosomal-level genome assembly of Melastoma candidum provides insights into trichome evolution.</title>
        <authorList>
            <person name="Zhong Y."/>
            <person name="Wu W."/>
            <person name="Sun C."/>
            <person name="Zou P."/>
            <person name="Liu Y."/>
            <person name="Dai S."/>
            <person name="Zhou R."/>
        </authorList>
    </citation>
    <scope>NUCLEOTIDE SEQUENCE [LARGE SCALE GENOMIC DNA]</scope>
</reference>
<dbReference type="EMBL" id="CM042886">
    <property type="protein sequence ID" value="KAI4340455.1"/>
    <property type="molecule type" value="Genomic_DNA"/>
</dbReference>
<accession>A0ACB9NVV5</accession>